<feature type="domain" description="FAD-binding" evidence="1">
    <location>
        <begin position="5"/>
        <end position="305"/>
    </location>
</feature>
<dbReference type="EMBL" id="BOMG01000064">
    <property type="protein sequence ID" value="GID56887.1"/>
    <property type="molecule type" value="Genomic_DNA"/>
</dbReference>
<reference evidence="2 3" key="1">
    <citation type="submission" date="2021-01" db="EMBL/GenBank/DDBJ databases">
        <title>Whole genome shotgun sequence of Actinoplanes couchii NBRC 106145.</title>
        <authorList>
            <person name="Komaki H."/>
            <person name="Tamura T."/>
        </authorList>
    </citation>
    <scope>NUCLEOTIDE SEQUENCE [LARGE SCALE GENOMIC DNA]</scope>
    <source>
        <strain evidence="2 3">NBRC 106145</strain>
    </source>
</reference>
<dbReference type="InterPro" id="IPR002938">
    <property type="entry name" value="FAD-bd"/>
</dbReference>
<evidence type="ECO:0000259" key="1">
    <source>
        <dbReference type="Pfam" id="PF01494"/>
    </source>
</evidence>
<name>A0ABQ3XEI3_9ACTN</name>
<dbReference type="SUPFAM" id="SSF51905">
    <property type="entry name" value="FAD/NAD(P)-binding domain"/>
    <property type="match status" value="1"/>
</dbReference>
<dbReference type="Pfam" id="PF01494">
    <property type="entry name" value="FAD_binding_3"/>
    <property type="match status" value="1"/>
</dbReference>
<evidence type="ECO:0000313" key="3">
    <source>
        <dbReference type="Proteomes" id="UP000612282"/>
    </source>
</evidence>
<comment type="caution">
    <text evidence="2">The sequence shown here is derived from an EMBL/GenBank/DDBJ whole genome shotgun (WGS) entry which is preliminary data.</text>
</comment>
<organism evidence="2 3">
    <name type="scientific">Actinoplanes couchii</name>
    <dbReference type="NCBI Taxonomy" id="403638"/>
    <lineage>
        <taxon>Bacteria</taxon>
        <taxon>Bacillati</taxon>
        <taxon>Actinomycetota</taxon>
        <taxon>Actinomycetes</taxon>
        <taxon>Micromonosporales</taxon>
        <taxon>Micromonosporaceae</taxon>
        <taxon>Actinoplanes</taxon>
    </lineage>
</organism>
<dbReference type="InterPro" id="IPR036188">
    <property type="entry name" value="FAD/NAD-bd_sf"/>
</dbReference>
<protein>
    <submittedName>
        <fullName evidence="2">FAD-dependent oxidoreductase</fullName>
    </submittedName>
</protein>
<dbReference type="Gene3D" id="3.50.50.60">
    <property type="entry name" value="FAD/NAD(P)-binding domain"/>
    <property type="match status" value="1"/>
</dbReference>
<dbReference type="InterPro" id="IPR051704">
    <property type="entry name" value="FAD_aromatic-hydroxylase"/>
</dbReference>
<dbReference type="RefSeq" id="WP_203798902.1">
    <property type="nucleotide sequence ID" value="NZ_BAAAQE010000094.1"/>
</dbReference>
<gene>
    <name evidence="2" type="ORF">Aco03nite_052910</name>
</gene>
<dbReference type="PANTHER" id="PTHR46865:SF2">
    <property type="entry name" value="MONOOXYGENASE"/>
    <property type="match status" value="1"/>
</dbReference>
<proteinExistence type="predicted"/>
<dbReference type="PRINTS" id="PR00420">
    <property type="entry name" value="RNGMNOXGNASE"/>
</dbReference>
<sequence length="383" mass="41222">MINKRVLISGASIGGPALAYWLHRHGFDVTVVEKAGEIRRGGQAVDFKGPIHRRVLSEMGILDRVKQATVMGGDDRIVDARGRTIGFVPAAFAGGEFNIPRGDLARLLYALTAHTCEYVFGDSITSLTETASGVDVTFTHGAPRTFDLVVGADGMHSNVRRLAFGPESDHVTHLGYYYALADLDAGDDNVAYNEPGRMVGLGGSKAPAFFVFAADRLPARDDVDAQKQMMMDAYRDGRWRIPELLTKIPAATGFYMDSISRATVDRYSTGRVALVGDSAWGNALGGFGTGLAMVGAYVLAGELARAGGDHTVAFPQFETKFREYASISDKINAGRLLAPRTRPGIVARNLLFTALKLFSPAMRLIEGPAKNITLDDYASTQPA</sequence>
<keyword evidence="3" id="KW-1185">Reference proteome</keyword>
<dbReference type="Proteomes" id="UP000612282">
    <property type="component" value="Unassembled WGS sequence"/>
</dbReference>
<evidence type="ECO:0000313" key="2">
    <source>
        <dbReference type="EMBL" id="GID56887.1"/>
    </source>
</evidence>
<dbReference type="PANTHER" id="PTHR46865">
    <property type="entry name" value="OXIDOREDUCTASE-RELATED"/>
    <property type="match status" value="1"/>
</dbReference>
<accession>A0ABQ3XEI3</accession>
<dbReference type="Gene3D" id="3.30.9.10">
    <property type="entry name" value="D-Amino Acid Oxidase, subunit A, domain 2"/>
    <property type="match status" value="1"/>
</dbReference>